<dbReference type="HOGENOM" id="CLU_2972082_0_0_7"/>
<dbReference type="AlphaFoldDB" id="G7QC51"/>
<reference evidence="2" key="1">
    <citation type="journal article" date="2015" name="Genome Announc.">
        <title>High-Quality Draft Genome Sequence of Desulfovibrio carbinoliphilus FW-101-2B, an Organic Acid-Oxidizing Sulfate-Reducing Bacterium Isolated from Uranium(VI)-Contaminated Groundwater.</title>
        <authorList>
            <person name="Ramsay B.D."/>
            <person name="Hwang C."/>
            <person name="Woo H.L."/>
            <person name="Carroll S.L."/>
            <person name="Lucas S."/>
            <person name="Han J."/>
            <person name="Lapidus A.L."/>
            <person name="Cheng J.F."/>
            <person name="Goodwin L.A."/>
            <person name="Pitluck S."/>
            <person name="Peters L."/>
            <person name="Chertkov O."/>
            <person name="Held B."/>
            <person name="Detter J.C."/>
            <person name="Han C.S."/>
            <person name="Tapia R."/>
            <person name="Land M.L."/>
            <person name="Hauser L.J."/>
            <person name="Kyrpides N.C."/>
            <person name="Ivanova N.N."/>
            <person name="Mikhailova N."/>
            <person name="Pagani I."/>
            <person name="Woyke T."/>
            <person name="Arkin A.P."/>
            <person name="Dehal P."/>
            <person name="Chivian D."/>
            <person name="Criddle C.S."/>
            <person name="Wu W."/>
            <person name="Chakraborty R."/>
            <person name="Hazen T.C."/>
            <person name="Fields M.W."/>
        </authorList>
    </citation>
    <scope>NUCLEOTIDE SEQUENCE [LARGE SCALE GENOMIC DNA]</scope>
    <source>
        <strain evidence="2">FW-101-2B</strain>
    </source>
</reference>
<gene>
    <name evidence="1" type="ORF">DFW101_3501</name>
</gene>
<dbReference type="Proteomes" id="UP000004662">
    <property type="component" value="Chromosome"/>
</dbReference>
<name>G7QC51_9BACT</name>
<proteinExistence type="predicted"/>
<evidence type="ECO:0000313" key="2">
    <source>
        <dbReference type="Proteomes" id="UP000004662"/>
    </source>
</evidence>
<dbReference type="EMBL" id="CM001368">
    <property type="protein sequence ID" value="EHJ49497.1"/>
    <property type="molecule type" value="Genomic_DNA"/>
</dbReference>
<keyword evidence="2" id="KW-1185">Reference proteome</keyword>
<protein>
    <submittedName>
        <fullName evidence="1">Response regulator receiver modulated diguanylate cyclase/phosphodiesterase with PAS/PAC sensor(S)</fullName>
    </submittedName>
</protein>
<dbReference type="STRING" id="694327.DFW101_3501"/>
<dbReference type="RefSeq" id="WP_009182821.1">
    <property type="nucleotide sequence ID" value="NZ_CM001368.1"/>
</dbReference>
<accession>G7QC51</accession>
<organism evidence="1 2">
    <name type="scientific">Solidesulfovibrio carbinoliphilus subsp. oakridgensis</name>
    <dbReference type="NCBI Taxonomy" id="694327"/>
    <lineage>
        <taxon>Bacteria</taxon>
        <taxon>Pseudomonadati</taxon>
        <taxon>Thermodesulfobacteriota</taxon>
        <taxon>Desulfovibrionia</taxon>
        <taxon>Desulfovibrionales</taxon>
        <taxon>Desulfovibrionaceae</taxon>
        <taxon>Solidesulfovibrio</taxon>
    </lineage>
</organism>
<evidence type="ECO:0000313" key="1">
    <source>
        <dbReference type="EMBL" id="EHJ49497.1"/>
    </source>
</evidence>
<sequence>MPIESDLLPAEEFHRAVMEAARVFYDQTGVRAVQVKLSWQATMGSAADVVDVDVAMES</sequence>